<sequence length="250" mass="26761">MKNIYRILLAFVGVLTVSCNADDVQDRPVIEAATAPVLLTPKSDFSIVLQNTNAANAATTFVWDDAQYNGTKTVVTYSLEMAAAGTNFKAPTVVATTTDKFKSFTVADLNTACLNAGFAPFKAAQIDVRVKSSLGTTGSVSQVSNFYTITATPYPAWPNWGIIGSATPNGWNDPDTNLDYDLSTKKYSYVGPLTVGDVKFRLDDSWGTNFGDDGNDLTLDAGGANIPITVAGNYTIVIDFTAKTYTIKKN</sequence>
<accession>A0A9W4TFM7</accession>
<reference evidence="3" key="1">
    <citation type="submission" date="2022-09" db="EMBL/GenBank/DDBJ databases">
        <authorList>
            <person name="Duchaud E."/>
        </authorList>
    </citation>
    <scope>NUCLEOTIDE SEQUENCE</scope>
    <source>
        <strain evidence="3">TRV642</strain>
    </source>
</reference>
<gene>
    <name evidence="3" type="ORF">TRV642_1404</name>
</gene>
<dbReference type="CDD" id="cd12956">
    <property type="entry name" value="CBM_SusE-F_like"/>
    <property type="match status" value="1"/>
</dbReference>
<protein>
    <submittedName>
        <fullName evidence="3">SusF/SusE family outer membrane lipoprotein</fullName>
    </submittedName>
</protein>
<feature type="domain" description="SusE outer membrane protein" evidence="2">
    <location>
        <begin position="26"/>
        <end position="131"/>
    </location>
</feature>
<feature type="chain" id="PRO_5040728156" evidence="1">
    <location>
        <begin position="22"/>
        <end position="250"/>
    </location>
</feature>
<dbReference type="Gene3D" id="2.60.40.3620">
    <property type="match status" value="1"/>
</dbReference>
<evidence type="ECO:0000259" key="2">
    <source>
        <dbReference type="Pfam" id="PF14292"/>
    </source>
</evidence>
<dbReference type="InterPro" id="IPR025970">
    <property type="entry name" value="SusE"/>
</dbReference>
<dbReference type="EMBL" id="OX336425">
    <property type="protein sequence ID" value="CAI2766383.1"/>
    <property type="molecule type" value="Genomic_DNA"/>
</dbReference>
<dbReference type="GO" id="GO:2001070">
    <property type="term" value="F:starch binding"/>
    <property type="evidence" value="ECO:0007669"/>
    <property type="project" value="InterPro"/>
</dbReference>
<keyword evidence="3" id="KW-0449">Lipoprotein</keyword>
<dbReference type="KEGG" id="fcs:TRV642_1404"/>
<dbReference type="GO" id="GO:0019867">
    <property type="term" value="C:outer membrane"/>
    <property type="evidence" value="ECO:0007669"/>
    <property type="project" value="InterPro"/>
</dbReference>
<dbReference type="RefSeq" id="WP_263362524.1">
    <property type="nucleotide sequence ID" value="NZ_OX336425.1"/>
</dbReference>
<feature type="signal peptide" evidence="1">
    <location>
        <begin position="1"/>
        <end position="21"/>
    </location>
</feature>
<proteinExistence type="predicted"/>
<keyword evidence="1" id="KW-0732">Signal</keyword>
<dbReference type="PROSITE" id="PS51257">
    <property type="entry name" value="PROKAR_LIPOPROTEIN"/>
    <property type="match status" value="1"/>
</dbReference>
<evidence type="ECO:0000313" key="4">
    <source>
        <dbReference type="Proteomes" id="UP001152749"/>
    </source>
</evidence>
<organism evidence="3 4">
    <name type="scientific">Flavobacterium collinsii</name>
    <dbReference type="NCBI Taxonomy" id="1114861"/>
    <lineage>
        <taxon>Bacteria</taxon>
        <taxon>Pseudomonadati</taxon>
        <taxon>Bacteroidota</taxon>
        <taxon>Flavobacteriia</taxon>
        <taxon>Flavobacteriales</taxon>
        <taxon>Flavobacteriaceae</taxon>
        <taxon>Flavobacterium</taxon>
    </lineage>
</organism>
<evidence type="ECO:0000313" key="3">
    <source>
        <dbReference type="EMBL" id="CAI2766383.1"/>
    </source>
</evidence>
<name>A0A9W4TFM7_9FLAO</name>
<evidence type="ECO:0000256" key="1">
    <source>
        <dbReference type="SAM" id="SignalP"/>
    </source>
</evidence>
<dbReference type="Pfam" id="PF14292">
    <property type="entry name" value="SusE"/>
    <property type="match status" value="1"/>
</dbReference>
<dbReference type="Proteomes" id="UP001152749">
    <property type="component" value="Chromosome"/>
</dbReference>
<dbReference type="AlphaFoldDB" id="A0A9W4TFM7"/>